<dbReference type="InterPro" id="IPR036322">
    <property type="entry name" value="WD40_repeat_dom_sf"/>
</dbReference>
<comment type="caution">
    <text evidence="1">The sequence shown here is derived from an EMBL/GenBank/DDBJ whole genome shotgun (WGS) entry which is preliminary data.</text>
</comment>
<gene>
    <name evidence="1" type="ORF">PFISCL1PPCAC_16163</name>
</gene>
<dbReference type="SUPFAM" id="SSF50978">
    <property type="entry name" value="WD40 repeat-like"/>
    <property type="match status" value="1"/>
</dbReference>
<reference evidence="1" key="1">
    <citation type="submission" date="2023-10" db="EMBL/GenBank/DDBJ databases">
        <title>Genome assembly of Pristionchus species.</title>
        <authorList>
            <person name="Yoshida K."/>
            <person name="Sommer R.J."/>
        </authorList>
    </citation>
    <scope>NUCLEOTIDE SEQUENCE</scope>
    <source>
        <strain evidence="1">RS5133</strain>
    </source>
</reference>
<sequence length="92" mass="9883">VGADAHQSPLTLHHAHMKNVVAMHFDPHDVRLLAVVAVSNVLVWRLSGRIVGIKPSGQCIRVRPPLSSVVWDSTCSNSVMVASCSSSKIMVS</sequence>
<proteinExistence type="predicted"/>
<dbReference type="EMBL" id="BTSY01000004">
    <property type="protein sequence ID" value="GMT24866.1"/>
    <property type="molecule type" value="Genomic_DNA"/>
</dbReference>
<name>A0AAV5VZ70_9BILA</name>
<dbReference type="AlphaFoldDB" id="A0AAV5VZ70"/>
<evidence type="ECO:0000313" key="2">
    <source>
        <dbReference type="Proteomes" id="UP001432322"/>
    </source>
</evidence>
<feature type="non-terminal residue" evidence="1">
    <location>
        <position position="1"/>
    </location>
</feature>
<dbReference type="Proteomes" id="UP001432322">
    <property type="component" value="Unassembled WGS sequence"/>
</dbReference>
<protein>
    <submittedName>
        <fullName evidence="1">Uncharacterized protein</fullName>
    </submittedName>
</protein>
<organism evidence="1 2">
    <name type="scientific">Pristionchus fissidentatus</name>
    <dbReference type="NCBI Taxonomy" id="1538716"/>
    <lineage>
        <taxon>Eukaryota</taxon>
        <taxon>Metazoa</taxon>
        <taxon>Ecdysozoa</taxon>
        <taxon>Nematoda</taxon>
        <taxon>Chromadorea</taxon>
        <taxon>Rhabditida</taxon>
        <taxon>Rhabditina</taxon>
        <taxon>Diplogasteromorpha</taxon>
        <taxon>Diplogasteroidea</taxon>
        <taxon>Neodiplogasteridae</taxon>
        <taxon>Pristionchus</taxon>
    </lineage>
</organism>
<accession>A0AAV5VZ70</accession>
<evidence type="ECO:0000313" key="1">
    <source>
        <dbReference type="EMBL" id="GMT24866.1"/>
    </source>
</evidence>
<feature type="non-terminal residue" evidence="1">
    <location>
        <position position="92"/>
    </location>
</feature>
<keyword evidence="2" id="KW-1185">Reference proteome</keyword>